<evidence type="ECO:0000256" key="1">
    <source>
        <dbReference type="SAM" id="Phobius"/>
    </source>
</evidence>
<feature type="transmembrane region" description="Helical" evidence="1">
    <location>
        <begin position="46"/>
        <end position="65"/>
    </location>
</feature>
<dbReference type="PANTHER" id="PTHR12558:SF13">
    <property type="entry name" value="CELL DIVISION CYCLE PROTEIN 27 HOMOLOG"/>
    <property type="match status" value="1"/>
</dbReference>
<protein>
    <submittedName>
        <fullName evidence="2">Uncharacterized protein</fullName>
    </submittedName>
</protein>
<evidence type="ECO:0000313" key="2">
    <source>
        <dbReference type="EMBL" id="SVB42521.1"/>
    </source>
</evidence>
<dbReference type="PROSITE" id="PS50293">
    <property type="entry name" value="TPR_REGION"/>
    <property type="match status" value="1"/>
</dbReference>
<name>A0A382DXS1_9ZZZZ</name>
<feature type="transmembrane region" description="Helical" evidence="1">
    <location>
        <begin position="102"/>
        <end position="122"/>
    </location>
</feature>
<dbReference type="Pfam" id="PF13181">
    <property type="entry name" value="TPR_8"/>
    <property type="match status" value="1"/>
</dbReference>
<dbReference type="SUPFAM" id="SSF81901">
    <property type="entry name" value="HCP-like"/>
    <property type="match status" value="1"/>
</dbReference>
<dbReference type="InterPro" id="IPR011990">
    <property type="entry name" value="TPR-like_helical_dom_sf"/>
</dbReference>
<keyword evidence="1" id="KW-0812">Transmembrane</keyword>
<dbReference type="SMART" id="SM00028">
    <property type="entry name" value="TPR"/>
    <property type="match status" value="4"/>
</dbReference>
<proteinExistence type="predicted"/>
<reference evidence="2" key="1">
    <citation type="submission" date="2018-05" db="EMBL/GenBank/DDBJ databases">
        <authorList>
            <person name="Lanie J.A."/>
            <person name="Ng W.-L."/>
            <person name="Kazmierczak K.M."/>
            <person name="Andrzejewski T.M."/>
            <person name="Davidsen T.M."/>
            <person name="Wayne K.J."/>
            <person name="Tettelin H."/>
            <person name="Glass J.I."/>
            <person name="Rusch D."/>
            <person name="Podicherti R."/>
            <person name="Tsui H.-C.T."/>
            <person name="Winkler M.E."/>
        </authorList>
    </citation>
    <scope>NUCLEOTIDE SEQUENCE</scope>
</reference>
<dbReference type="AlphaFoldDB" id="A0A382DXS1"/>
<dbReference type="PANTHER" id="PTHR12558">
    <property type="entry name" value="CELL DIVISION CYCLE 16,23,27"/>
    <property type="match status" value="1"/>
</dbReference>
<gene>
    <name evidence="2" type="ORF">METZ01_LOCUS195375</name>
</gene>
<dbReference type="EMBL" id="UINC01041362">
    <property type="protein sequence ID" value="SVB42521.1"/>
    <property type="molecule type" value="Genomic_DNA"/>
</dbReference>
<keyword evidence="1" id="KW-0472">Membrane</keyword>
<dbReference type="PROSITE" id="PS50005">
    <property type="entry name" value="TPR"/>
    <property type="match status" value="1"/>
</dbReference>
<feature type="transmembrane region" description="Helical" evidence="1">
    <location>
        <begin position="12"/>
        <end position="34"/>
    </location>
</feature>
<feature type="non-terminal residue" evidence="2">
    <location>
        <position position="569"/>
    </location>
</feature>
<organism evidence="2">
    <name type="scientific">marine metagenome</name>
    <dbReference type="NCBI Taxonomy" id="408172"/>
    <lineage>
        <taxon>unclassified sequences</taxon>
        <taxon>metagenomes</taxon>
        <taxon>ecological metagenomes</taxon>
    </lineage>
</organism>
<keyword evidence="1" id="KW-1133">Transmembrane helix</keyword>
<dbReference type="Gene3D" id="3.40.50.10070">
    <property type="entry name" value="TolB, N-terminal domain"/>
    <property type="match status" value="1"/>
</dbReference>
<accession>A0A382DXS1</accession>
<sequence length="569" mass="64807">MSFFDELKRRKVFRVAASYAVVAFIIMQLVEILFPMFDFPQWTQQFTVIIVLLGFPIAVILSWVFDKTPQGFVKTDVKETENVGGMNVKVDNRPFYQRKRNIFLVFGVLAGVLIGAYGGSAITGSISDDKSVAVLPFDNLGNDENDEIFSDGITEDIISQLSNIKDIRVIARTSVLQYKGTTKNVIKIAKELGVTTILEGSVRRIGDDVRIVSQLIDVKTDDHLWAGTYDRKMKNIFEVQTDVAKKIAYALKSKLSPEEEARIDQVPTQNLEAYTLYKQGKEKYYQYSEDAFRESIDYYKRALNVDPTFALAFSGLADSYGQIYSITRDSAYRDLGFSAAEKSLKIDENLAEGYKALGLLFNYDGDPNNSLKYNLKAIQLKPGFVDAIYNVGSRYSGKGDLSEALEWFKEAYKMDPYNRRNNYKIGFTYQLLGESKIAEELFLEGILKHNDSYESINGLVNYHLNNSRPNKAKYYLDELLRLRPNDNRTMGVAFNYHLKIKDFDNSKKYGLKLKQLNPGAKITLAYLERWSGNNTKANTYLNEAKIQLENWVNKNDQSAGGHYNLSKIY</sequence>
<dbReference type="InterPro" id="IPR019734">
    <property type="entry name" value="TPR_rpt"/>
</dbReference>
<dbReference type="Gene3D" id="1.25.40.10">
    <property type="entry name" value="Tetratricopeptide repeat domain"/>
    <property type="match status" value="2"/>
</dbReference>